<comment type="catalytic activity">
    <reaction evidence="1">
        <text>ATP = 3',5'-cyclic AMP + diphosphate</text>
        <dbReference type="Rhea" id="RHEA:15389"/>
        <dbReference type="ChEBI" id="CHEBI:30616"/>
        <dbReference type="ChEBI" id="CHEBI:33019"/>
        <dbReference type="ChEBI" id="CHEBI:58165"/>
        <dbReference type="EC" id="4.6.1.1"/>
    </reaction>
</comment>
<dbReference type="GO" id="GO:0006171">
    <property type="term" value="P:cAMP biosynthetic process"/>
    <property type="evidence" value="ECO:0007669"/>
    <property type="project" value="UniProtKB-KW"/>
</dbReference>
<keyword evidence="10" id="KW-0460">Magnesium</keyword>
<dbReference type="InterPro" id="IPR029787">
    <property type="entry name" value="Nucleotide_cyclase"/>
</dbReference>
<dbReference type="EC" id="4.6.1.1" evidence="4"/>
<dbReference type="Gene3D" id="3.30.70.1230">
    <property type="entry name" value="Nucleotide cyclase"/>
    <property type="match status" value="2"/>
</dbReference>
<dbReference type="GO" id="GO:0035556">
    <property type="term" value="P:intracellular signal transduction"/>
    <property type="evidence" value="ECO:0007669"/>
    <property type="project" value="InterPro"/>
</dbReference>
<dbReference type="Pfam" id="PF16214">
    <property type="entry name" value="AC_N"/>
    <property type="match status" value="1"/>
</dbReference>
<feature type="compositionally biased region" description="Low complexity" evidence="17">
    <location>
        <begin position="1078"/>
        <end position="1102"/>
    </location>
</feature>
<proteinExistence type="inferred from homology"/>
<evidence type="ECO:0000256" key="12">
    <source>
        <dbReference type="ARBA" id="ARBA00022998"/>
    </source>
</evidence>
<feature type="compositionally biased region" description="Polar residues" evidence="17">
    <location>
        <begin position="1528"/>
        <end position="1539"/>
    </location>
</feature>
<comment type="cofactor">
    <cofactor evidence="2">
        <name>Mg(2+)</name>
        <dbReference type="ChEBI" id="CHEBI:18420"/>
    </cofactor>
</comment>
<dbReference type="InterPro" id="IPR032628">
    <property type="entry name" value="AC_N"/>
</dbReference>
<dbReference type="EMBL" id="CAEY01001579">
    <property type="status" value="NOT_ANNOTATED_CDS"/>
    <property type="molecule type" value="Genomic_DNA"/>
</dbReference>
<feature type="compositionally biased region" description="Acidic residues" evidence="17">
    <location>
        <begin position="1471"/>
        <end position="1484"/>
    </location>
</feature>
<dbReference type="InterPro" id="IPR001054">
    <property type="entry name" value="A/G_cyclase"/>
</dbReference>
<evidence type="ECO:0000259" key="19">
    <source>
        <dbReference type="PROSITE" id="PS50125"/>
    </source>
</evidence>
<keyword evidence="9" id="KW-0067">ATP-binding</keyword>
<keyword evidence="12" id="KW-0115">cAMP biosynthesis</keyword>
<feature type="compositionally biased region" description="Polar residues" evidence="17">
    <location>
        <begin position="1107"/>
        <end position="1144"/>
    </location>
</feature>
<feature type="transmembrane region" description="Helical" evidence="18">
    <location>
        <begin position="610"/>
        <end position="631"/>
    </location>
</feature>
<feature type="compositionally biased region" description="Low complexity" evidence="17">
    <location>
        <begin position="1500"/>
        <end position="1514"/>
    </location>
</feature>
<evidence type="ECO:0000256" key="14">
    <source>
        <dbReference type="ARBA" id="ARBA00023180"/>
    </source>
</evidence>
<dbReference type="GO" id="GO:0005524">
    <property type="term" value="F:ATP binding"/>
    <property type="evidence" value="ECO:0007669"/>
    <property type="project" value="UniProtKB-KW"/>
</dbReference>
<evidence type="ECO:0000256" key="11">
    <source>
        <dbReference type="ARBA" id="ARBA00022989"/>
    </source>
</evidence>
<keyword evidence="8" id="KW-0547">Nucleotide-binding</keyword>
<feature type="transmembrane region" description="Helical" evidence="18">
    <location>
        <begin position="74"/>
        <end position="94"/>
    </location>
</feature>
<dbReference type="GO" id="GO:0004016">
    <property type="term" value="F:adenylate cyclase activity"/>
    <property type="evidence" value="ECO:0007669"/>
    <property type="project" value="UniProtKB-EC"/>
</dbReference>
<evidence type="ECO:0000256" key="9">
    <source>
        <dbReference type="ARBA" id="ARBA00022840"/>
    </source>
</evidence>
<feature type="compositionally biased region" description="Polar residues" evidence="17">
    <location>
        <begin position="1459"/>
        <end position="1470"/>
    </location>
</feature>
<feature type="compositionally biased region" description="Polar residues" evidence="17">
    <location>
        <begin position="1153"/>
        <end position="1172"/>
    </location>
</feature>
<feature type="region of interest" description="Disordered" evidence="17">
    <location>
        <begin position="1208"/>
        <end position="1266"/>
    </location>
</feature>
<dbReference type="PROSITE" id="PS00452">
    <property type="entry name" value="GUANYLATE_CYCLASE_1"/>
    <property type="match status" value="2"/>
</dbReference>
<keyword evidence="14" id="KW-0325">Glycoprotein</keyword>
<feature type="region of interest" description="Disordered" evidence="17">
    <location>
        <begin position="1739"/>
        <end position="1862"/>
    </location>
</feature>
<evidence type="ECO:0000256" key="3">
    <source>
        <dbReference type="ARBA" id="ARBA00004141"/>
    </source>
</evidence>
<evidence type="ECO:0000256" key="4">
    <source>
        <dbReference type="ARBA" id="ARBA00012201"/>
    </source>
</evidence>
<feature type="compositionally biased region" description="Polar residues" evidence="17">
    <location>
        <begin position="1243"/>
        <end position="1266"/>
    </location>
</feature>
<feature type="transmembrane region" description="Helical" evidence="18">
    <location>
        <begin position="169"/>
        <end position="192"/>
    </location>
</feature>
<dbReference type="SMART" id="SM00044">
    <property type="entry name" value="CYCc"/>
    <property type="match status" value="2"/>
</dbReference>
<feature type="domain" description="Guanylate cyclase" evidence="19">
    <location>
        <begin position="870"/>
        <end position="1014"/>
    </location>
</feature>
<feature type="compositionally biased region" description="Polar residues" evidence="17">
    <location>
        <begin position="1346"/>
        <end position="1359"/>
    </location>
</feature>
<protein>
    <recommendedName>
        <fullName evidence="4">adenylate cyclase</fullName>
        <ecNumber evidence="4">4.6.1.1</ecNumber>
    </recommendedName>
</protein>
<dbReference type="GO" id="GO:0007189">
    <property type="term" value="P:adenylate cyclase-activating G protein-coupled receptor signaling pathway"/>
    <property type="evidence" value="ECO:0007669"/>
    <property type="project" value="TreeGrafter"/>
</dbReference>
<organism evidence="20 21">
    <name type="scientific">Tetranychus urticae</name>
    <name type="common">Two-spotted spider mite</name>
    <dbReference type="NCBI Taxonomy" id="32264"/>
    <lineage>
        <taxon>Eukaryota</taxon>
        <taxon>Metazoa</taxon>
        <taxon>Ecdysozoa</taxon>
        <taxon>Arthropoda</taxon>
        <taxon>Chelicerata</taxon>
        <taxon>Arachnida</taxon>
        <taxon>Acari</taxon>
        <taxon>Acariformes</taxon>
        <taxon>Trombidiformes</taxon>
        <taxon>Prostigmata</taxon>
        <taxon>Eleutherengona</taxon>
        <taxon>Raphignathae</taxon>
        <taxon>Tetranychoidea</taxon>
        <taxon>Tetranychidae</taxon>
        <taxon>Tetranychus</taxon>
    </lineage>
</organism>
<dbReference type="CDD" id="cd07302">
    <property type="entry name" value="CHD"/>
    <property type="match status" value="2"/>
</dbReference>
<dbReference type="HOGENOM" id="CLU_233819_0_0_1"/>
<feature type="compositionally biased region" description="Polar residues" evidence="17">
    <location>
        <begin position="1393"/>
        <end position="1406"/>
    </location>
</feature>
<feature type="compositionally biased region" description="Basic and acidic residues" evidence="17">
    <location>
        <begin position="1376"/>
        <end position="1392"/>
    </location>
</feature>
<feature type="transmembrane region" description="Helical" evidence="18">
    <location>
        <begin position="671"/>
        <end position="690"/>
    </location>
</feature>
<evidence type="ECO:0000313" key="20">
    <source>
        <dbReference type="EnsemblMetazoa" id="tetur05g03000.1"/>
    </source>
</evidence>
<dbReference type="InterPro" id="IPR018297">
    <property type="entry name" value="A/G_cyclase_CS"/>
</dbReference>
<evidence type="ECO:0000256" key="1">
    <source>
        <dbReference type="ARBA" id="ARBA00001593"/>
    </source>
</evidence>
<feature type="transmembrane region" description="Helical" evidence="18">
    <location>
        <begin position="781"/>
        <end position="801"/>
    </location>
</feature>
<evidence type="ECO:0000256" key="17">
    <source>
        <dbReference type="SAM" id="MobiDB-lite"/>
    </source>
</evidence>
<dbReference type="eggNOG" id="KOG3619">
    <property type="taxonomic scope" value="Eukaryota"/>
</dbReference>
<keyword evidence="7" id="KW-0677">Repeat</keyword>
<dbReference type="SUPFAM" id="SSF55073">
    <property type="entry name" value="Nucleotide cyclase"/>
    <property type="match status" value="2"/>
</dbReference>
<reference evidence="20" key="2">
    <citation type="submission" date="2015-06" db="UniProtKB">
        <authorList>
            <consortium name="EnsemblMetazoa"/>
        </authorList>
    </citation>
    <scope>IDENTIFICATION</scope>
</reference>
<dbReference type="PANTHER" id="PTHR45627:SF26">
    <property type="entry name" value="ADENYLATE CYCLASE TYPE 1"/>
    <property type="match status" value="1"/>
</dbReference>
<dbReference type="Pfam" id="PF00211">
    <property type="entry name" value="Guanylate_cyc"/>
    <property type="match status" value="2"/>
</dbReference>
<dbReference type="GO" id="GO:0046872">
    <property type="term" value="F:metal ion binding"/>
    <property type="evidence" value="ECO:0007669"/>
    <property type="project" value="UniProtKB-KW"/>
</dbReference>
<feature type="region of interest" description="Disordered" evidence="17">
    <location>
        <begin position="1303"/>
        <end position="1539"/>
    </location>
</feature>
<dbReference type="Pfam" id="PF06327">
    <property type="entry name" value="Adcy_cons_dom"/>
    <property type="match status" value="1"/>
</dbReference>
<feature type="transmembrane region" description="Helical" evidence="18">
    <location>
        <begin position="144"/>
        <end position="162"/>
    </location>
</feature>
<keyword evidence="11 18" id="KW-1133">Transmembrane helix</keyword>
<reference evidence="21" key="1">
    <citation type="submission" date="2011-08" db="EMBL/GenBank/DDBJ databases">
        <authorList>
            <person name="Rombauts S."/>
        </authorList>
    </citation>
    <scope>NUCLEOTIDE SEQUENCE</scope>
    <source>
        <strain evidence="21">London</strain>
    </source>
</reference>
<feature type="transmembrane region" description="Helical" evidence="18">
    <location>
        <begin position="722"/>
        <end position="743"/>
    </location>
</feature>
<dbReference type="Proteomes" id="UP000015104">
    <property type="component" value="Unassembled WGS sequence"/>
</dbReference>
<dbReference type="EnsemblMetazoa" id="tetur05g03000.1">
    <property type="protein sequence ID" value="tetur05g03000.1"/>
    <property type="gene ID" value="tetur05g03000"/>
</dbReference>
<name>T1K4L1_TETUR</name>
<feature type="region of interest" description="Disordered" evidence="17">
    <location>
        <begin position="1070"/>
        <end position="1180"/>
    </location>
</feature>
<feature type="compositionally biased region" description="Basic and acidic residues" evidence="17">
    <location>
        <begin position="1839"/>
        <end position="1856"/>
    </location>
</feature>
<feature type="region of interest" description="Disordered" evidence="17">
    <location>
        <begin position="1683"/>
        <end position="1722"/>
    </location>
</feature>
<feature type="compositionally biased region" description="Acidic residues" evidence="17">
    <location>
        <begin position="1740"/>
        <end position="1782"/>
    </location>
</feature>
<keyword evidence="21" id="KW-1185">Reference proteome</keyword>
<feature type="transmembrane region" description="Helical" evidence="18">
    <location>
        <begin position="47"/>
        <end position="68"/>
    </location>
</feature>
<dbReference type="PANTHER" id="PTHR45627">
    <property type="entry name" value="ADENYLATE CYCLASE TYPE 1"/>
    <property type="match status" value="1"/>
</dbReference>
<dbReference type="FunFam" id="3.30.70.1230:FF:000001">
    <property type="entry name" value="Adenylate cyclase"/>
    <property type="match status" value="1"/>
</dbReference>
<dbReference type="GO" id="GO:0005886">
    <property type="term" value="C:plasma membrane"/>
    <property type="evidence" value="ECO:0007669"/>
    <property type="project" value="InterPro"/>
</dbReference>
<evidence type="ECO:0000256" key="15">
    <source>
        <dbReference type="ARBA" id="ARBA00023239"/>
    </source>
</evidence>
<evidence type="ECO:0000256" key="6">
    <source>
        <dbReference type="ARBA" id="ARBA00022723"/>
    </source>
</evidence>
<feature type="compositionally biased region" description="Basic and acidic residues" evidence="17">
    <location>
        <begin position="1813"/>
        <end position="1822"/>
    </location>
</feature>
<feature type="transmembrane region" description="Helical" evidence="18">
    <location>
        <begin position="106"/>
        <end position="124"/>
    </location>
</feature>
<accession>T1K4L1</accession>
<evidence type="ECO:0000256" key="13">
    <source>
        <dbReference type="ARBA" id="ARBA00023136"/>
    </source>
</evidence>
<evidence type="ECO:0000256" key="7">
    <source>
        <dbReference type="ARBA" id="ARBA00022737"/>
    </source>
</evidence>
<dbReference type="PROSITE" id="PS50125">
    <property type="entry name" value="GUANYLATE_CYCLASE_2"/>
    <property type="match status" value="2"/>
</dbReference>
<dbReference type="STRING" id="32264.T1K4L1"/>
<comment type="subcellular location">
    <subcellularLocation>
        <location evidence="3">Membrane</location>
        <topology evidence="3">Multi-pass membrane protein</topology>
    </subcellularLocation>
</comment>
<dbReference type="FunFam" id="3.30.70.1230:FF:000002">
    <property type="entry name" value="Adenylate cyclase"/>
    <property type="match status" value="1"/>
</dbReference>
<evidence type="ECO:0000256" key="8">
    <source>
        <dbReference type="ARBA" id="ARBA00022741"/>
    </source>
</evidence>
<feature type="transmembrane region" description="Helical" evidence="18">
    <location>
        <begin position="750"/>
        <end position="769"/>
    </location>
</feature>
<keyword evidence="15 16" id="KW-0456">Lyase</keyword>
<evidence type="ECO:0000256" key="5">
    <source>
        <dbReference type="ARBA" id="ARBA00022692"/>
    </source>
</evidence>
<sequence length="2006" mass="225987">MDHSVKAMTNNHRKVAFSRLLNRDRFENSELESLYQRYIFKLNQSSILSVLLLFSLLTLILSILEFYFYEKITVIGFFCALQCITFVGLFILSYTKPMEDDHLIGVCYTIITACIFFCLLYAPIDIKLRHPWLGNSWWDRNHNASEGVWQIVLVIFIVYTLLPVRTRYAVLIGVLLPSSHLVISILMANAFLEYKVQALWANGLIFACINMAGLFVNHLMEHAGRKAFLNTRNCISARLEMEDENEKLERLLLSVLPQHVAMEMKADILAPKELGQFHKIYIQKHENVSILFADIVGFTVLASHCNASDLVRLLNELFGRFDQLANDNHCLRIKILGDCYYCVSGLPEPRSDHAHCAVEMGLDMIDAIASVVEATDVQLNMRVGIHTGRVLCGVIGLRKWQYDVWSNDVTLANAMEAAGEPGRVHITQATYDCLHNEYEVEPAAGADRNPTLRKHNVVTYFIIPPQQRRKPLLFNTLQVRHLAGTAGRRKLSFKNVSSVLVQLLHSIKFNVDVPFSNMAMVSTGNMQNESSLDDQLSHKKKMADKLRKPFKKRHSATHHQATNRVNKYLSQAIEARSVDREKSTNVNWFTLCFKDRIKERQYHENKDHGFGMSLSCALAILIMLTAVQIVILPRTLMLVVLFVAAFMWLATLLIMMLAARLQFMRKDITKYFLMRLGIMIFTVVIIYAVAQVNVFSCLEESRCENSTLIPKPFMQAHRVCPLPQYIVLSCVIAFLPLVVFLRLPVLLKGALIIPMAAVFLLVIELTHTQLFTCYDLRVGSIIPMDIIGIVVIVIFSVAVLIHGRQVEWTSRLDFLWNAQANEEKIEMHELQDSNRRILFNLLPAHVATHFLDNQLRNNMELYSHSYNKIGVMFASIPNFHEFYDEMDGNNQGVECLRLLNEIIADFDEILNKDAYRSIDKIKTVGSTYMAAVGLIPEHRIPDKDDAIAAEYMSLLVDVVFDMKEKLKDINENSYNNFMLRVGLNVGPVVAGVIGARKPQYDIWGNTVNVASRMDSTSLPNHTQCTEDVYRLLRDYPYTFQCRGTVNVKGKGEMTTYFLLDRQRFGYSGRAIPPASDFNENGNGNNNNNNNNSNSGRDNQSGSMSRAVKTSRQTLDAYNQSSGPRPHRTSSSDNIEMDNNTQMKIVNNPGKYSFDNSNNSTRNKQQQQGASTSMEDDDSPQFYAMSNINQELIARSKANLSLFKRPLPNLPPTIEESPKSDLVSSEASSPLLKNRPHHWHNDVRPSNFSQTDSVNESNSTQKPNCIHNQTYGDAFALSEMNLLNPSHSSSFRNHSKIEANRLHSQKPDVTIINMPHCDPSHQPIGRPSSDHPDSEQCTNFSDEESPTPLTNRLSGDSSNLKWVYPDDVSQQVNTNHGKGDDYGDGKVRMKQDHSSYSVDNESTSSHGLASGSRASKESNTNSGRRRSKANKRSENRRPGGGSNAWKEEKEGLAPLLGKRFSSNDPSHNDTATDSDNEENDLESDEYGFNNDTGYAKPNPTSKLSSGSLNYLLKNSSKSRKGSLPDYKSNKSCNNPVNNSVAIPGRKIQSFDYFEEPSSSRSRINDRDSHPLMDEDFNSTIGADGGADQPAGHSQIVSNMVQPDLFEHLTRFIPGDKLHYFVDTNNENFDLSPIESKLTTSEPTIVKRPSLEDESNETSTSSYKSELINLDSSPKIRKPLANRFMVNQHPEEDNSNSKSDRTIGNEDDNEASRTSNLTTKESEIENLDSDFTSALDAHQINDFDEDDEEETGENDSNDESGEIDDDNPEPDDEPGLDCEDEDGNENDHQSTNRHNGVYIGDIESEGVDEDEERQLDELMTRNDTHLNNADAASDADDEADRNEIEDKKITRNKPENIKVPRANEGALSEVNSLLNDAGNDGDIDDTSLSSRASSRVFNECDRWFENNYQSDSDTNQNNYVVVSVPSPVINDRDAYGCETSSDFEINYFNEDSLYANSQDQTNFNNPLEACSHKNLRGLAGPTGDDNRNVLNSHADSTDCIINYESLQN</sequence>
<evidence type="ECO:0000256" key="18">
    <source>
        <dbReference type="SAM" id="Phobius"/>
    </source>
</evidence>
<feature type="region of interest" description="Disordered" evidence="17">
    <location>
        <begin position="1638"/>
        <end position="1668"/>
    </location>
</feature>
<comment type="similarity">
    <text evidence="16">Belongs to the adenylyl cyclase class-4/guanylyl cyclase family.</text>
</comment>
<feature type="compositionally biased region" description="Acidic residues" evidence="17">
    <location>
        <begin position="1800"/>
        <end position="1812"/>
    </location>
</feature>
<keyword evidence="13 18" id="KW-0472">Membrane</keyword>
<feature type="domain" description="Guanylate cyclase" evidence="19">
    <location>
        <begin position="289"/>
        <end position="416"/>
    </location>
</feature>
<keyword evidence="6" id="KW-0479">Metal-binding</keyword>
<feature type="transmembrane region" description="Helical" evidence="18">
    <location>
        <begin position="198"/>
        <end position="216"/>
    </location>
</feature>
<evidence type="ECO:0000313" key="21">
    <source>
        <dbReference type="Proteomes" id="UP000015104"/>
    </source>
</evidence>
<evidence type="ECO:0000256" key="16">
    <source>
        <dbReference type="RuleBase" id="RU000405"/>
    </source>
</evidence>
<evidence type="ECO:0000256" key="2">
    <source>
        <dbReference type="ARBA" id="ARBA00001946"/>
    </source>
</evidence>
<evidence type="ECO:0000256" key="10">
    <source>
        <dbReference type="ARBA" id="ARBA00022842"/>
    </source>
</evidence>
<feature type="transmembrane region" description="Helical" evidence="18">
    <location>
        <begin position="637"/>
        <end position="659"/>
    </location>
</feature>
<keyword evidence="5 18" id="KW-0812">Transmembrane</keyword>
<dbReference type="InterPro" id="IPR009398">
    <property type="entry name" value="Adcy_conserved_dom"/>
</dbReference>